<dbReference type="InterPro" id="IPR002509">
    <property type="entry name" value="NODB_dom"/>
</dbReference>
<proteinExistence type="predicted"/>
<evidence type="ECO:0000256" key="2">
    <source>
        <dbReference type="ARBA" id="ARBA00022801"/>
    </source>
</evidence>
<feature type="domain" description="NodB homology" evidence="3">
    <location>
        <begin position="1"/>
        <end position="97"/>
    </location>
</feature>
<dbReference type="PROSITE" id="PS51677">
    <property type="entry name" value="NODB"/>
    <property type="match status" value="1"/>
</dbReference>
<dbReference type="PANTHER" id="PTHR10587">
    <property type="entry name" value="GLYCOSYL TRANSFERASE-RELATED"/>
    <property type="match status" value="1"/>
</dbReference>
<dbReference type="PANTHER" id="PTHR10587:SF133">
    <property type="entry name" value="CHITIN DEACETYLASE 1-RELATED"/>
    <property type="match status" value="1"/>
</dbReference>
<protein>
    <recommendedName>
        <fullName evidence="3">NodB homology domain-containing protein</fullName>
    </recommendedName>
</protein>
<dbReference type="Proteomes" id="UP000027731">
    <property type="component" value="Unassembled WGS sequence"/>
</dbReference>
<accession>A0A073JNM7</accession>
<dbReference type="Pfam" id="PF01522">
    <property type="entry name" value="Polysacc_deac_1"/>
    <property type="match status" value="1"/>
</dbReference>
<dbReference type="InterPro" id="IPR011330">
    <property type="entry name" value="Glyco_hydro/deAcase_b/a-brl"/>
</dbReference>
<dbReference type="GO" id="GO:0016020">
    <property type="term" value="C:membrane"/>
    <property type="evidence" value="ECO:0007669"/>
    <property type="project" value="TreeGrafter"/>
</dbReference>
<evidence type="ECO:0000256" key="1">
    <source>
        <dbReference type="ARBA" id="ARBA00022723"/>
    </source>
</evidence>
<sequence length="97" mass="11132">MIWGEHAEKYSELLKEEAKCLLFTLGNHTYHHKDLTKLSIKEDKNEIAKNDEVIEKITGQQPEVIRPPFGSVNADVLSYLNRPTIIWLLDIKKLGSS</sequence>
<dbReference type="AlphaFoldDB" id="A0A073JNM7"/>
<dbReference type="PATRIC" id="fig|1598.90.peg.1948"/>
<dbReference type="Gene3D" id="3.20.20.370">
    <property type="entry name" value="Glycoside hydrolase/deacetylase"/>
    <property type="match status" value="1"/>
</dbReference>
<evidence type="ECO:0000313" key="5">
    <source>
        <dbReference type="Proteomes" id="UP000027731"/>
    </source>
</evidence>
<dbReference type="GO" id="GO:0016810">
    <property type="term" value="F:hydrolase activity, acting on carbon-nitrogen (but not peptide) bonds"/>
    <property type="evidence" value="ECO:0007669"/>
    <property type="project" value="InterPro"/>
</dbReference>
<dbReference type="GO" id="GO:0005975">
    <property type="term" value="P:carbohydrate metabolic process"/>
    <property type="evidence" value="ECO:0007669"/>
    <property type="project" value="InterPro"/>
</dbReference>
<organism evidence="4 5">
    <name type="scientific">Limosilactobacillus reuteri</name>
    <name type="common">Lactobacillus reuteri</name>
    <dbReference type="NCBI Taxonomy" id="1598"/>
    <lineage>
        <taxon>Bacteria</taxon>
        <taxon>Bacillati</taxon>
        <taxon>Bacillota</taxon>
        <taxon>Bacilli</taxon>
        <taxon>Lactobacillales</taxon>
        <taxon>Lactobacillaceae</taxon>
        <taxon>Limosilactobacillus</taxon>
    </lineage>
</organism>
<dbReference type="InterPro" id="IPR050248">
    <property type="entry name" value="Polysacc_deacetylase_ArnD"/>
</dbReference>
<dbReference type="SUPFAM" id="SSF88713">
    <property type="entry name" value="Glycoside hydrolase/deacetylase"/>
    <property type="match status" value="1"/>
</dbReference>
<name>A0A073JNM7_LIMRT</name>
<dbReference type="GO" id="GO:0046872">
    <property type="term" value="F:metal ion binding"/>
    <property type="evidence" value="ECO:0007669"/>
    <property type="project" value="UniProtKB-KW"/>
</dbReference>
<evidence type="ECO:0000313" key="4">
    <source>
        <dbReference type="EMBL" id="KEK14767.1"/>
    </source>
</evidence>
<comment type="caution">
    <text evidence="4">The sequence shown here is derived from an EMBL/GenBank/DDBJ whole genome shotgun (WGS) entry which is preliminary data.</text>
</comment>
<keyword evidence="2" id="KW-0378">Hydrolase</keyword>
<dbReference type="EMBL" id="JOSX01000020">
    <property type="protein sequence ID" value="KEK14767.1"/>
    <property type="molecule type" value="Genomic_DNA"/>
</dbReference>
<reference evidence="4 5" key="1">
    <citation type="submission" date="2014-06" db="EMBL/GenBank/DDBJ databases">
        <title>Genetic determinant of reutericyclin biosynthesis of Lactobacillus reuteri.</title>
        <authorList>
            <person name="Lin X."/>
            <person name="Duar R."/>
            <person name="Walter J."/>
            <person name="Gaenzle M."/>
        </authorList>
    </citation>
    <scope>NUCLEOTIDE SEQUENCE [LARGE SCALE GENOMIC DNA]</scope>
    <source>
        <strain evidence="4 5">LTH2584</strain>
    </source>
</reference>
<gene>
    <name evidence="4" type="ORF">LR3_02935</name>
</gene>
<keyword evidence="1" id="KW-0479">Metal-binding</keyword>
<evidence type="ECO:0000259" key="3">
    <source>
        <dbReference type="PROSITE" id="PS51677"/>
    </source>
</evidence>